<keyword evidence="3" id="KW-1133">Transmembrane helix</keyword>
<keyword evidence="3" id="KW-0472">Membrane</keyword>
<organism evidence="6 7">
    <name type="scientific">Lentinula raphanica</name>
    <dbReference type="NCBI Taxonomy" id="153919"/>
    <lineage>
        <taxon>Eukaryota</taxon>
        <taxon>Fungi</taxon>
        <taxon>Dikarya</taxon>
        <taxon>Basidiomycota</taxon>
        <taxon>Agaricomycotina</taxon>
        <taxon>Agaricomycetes</taxon>
        <taxon>Agaricomycetidae</taxon>
        <taxon>Agaricales</taxon>
        <taxon>Marasmiineae</taxon>
        <taxon>Omphalotaceae</taxon>
        <taxon>Lentinula</taxon>
    </lineage>
</organism>
<evidence type="ECO:0008006" key="8">
    <source>
        <dbReference type="Google" id="ProtNLM"/>
    </source>
</evidence>
<protein>
    <recommendedName>
        <fullName evidence="8">Acetyl-CoA synthetase-like protein</fullName>
    </recommendedName>
</protein>
<dbReference type="PROSITE" id="PS00012">
    <property type="entry name" value="PHOSPHOPANTETHEINE"/>
    <property type="match status" value="1"/>
</dbReference>
<dbReference type="Pfam" id="PF23562">
    <property type="entry name" value="AMP-binding_C_3"/>
    <property type="match status" value="1"/>
</dbReference>
<dbReference type="Proteomes" id="UP001163846">
    <property type="component" value="Unassembled WGS sequence"/>
</dbReference>
<evidence type="ECO:0000256" key="2">
    <source>
        <dbReference type="ARBA" id="ARBA00022553"/>
    </source>
</evidence>
<feature type="domain" description="Thioester reductase (TE)" evidence="5">
    <location>
        <begin position="684"/>
        <end position="923"/>
    </location>
</feature>
<feature type="transmembrane region" description="Helical" evidence="3">
    <location>
        <begin position="90"/>
        <end position="108"/>
    </location>
</feature>
<dbReference type="PANTHER" id="PTHR43439:SF2">
    <property type="entry name" value="ENZYME, PUTATIVE (JCVI)-RELATED"/>
    <property type="match status" value="1"/>
</dbReference>
<dbReference type="Pfam" id="PF07993">
    <property type="entry name" value="NAD_binding_4"/>
    <property type="match status" value="1"/>
</dbReference>
<dbReference type="PROSITE" id="PS00455">
    <property type="entry name" value="AMP_BINDING"/>
    <property type="match status" value="1"/>
</dbReference>
<sequence>MSSLFASLRDERRTLSHLFERNALLNPDAPFLRYLDGDDVKGSISNISAQEIFRMASATARHLERLGCVPRNAGEPLKVVAIYGTSGVSYYAYLVACFLMNWTVLLVSTRNSEAAVEHLLKVSEATHIISDGNWFEKAKKFQNVSAIKIEDIVPDEQIWSCAQLTPELFSKALTEPALYLHTSGTTGHPKLIPFTNEFVISGIQRVHDDNPTAFRNASKLTLLPLFHAIGFWNFVMIPFATGVIPVIVHSKRPMDGARLLSILKRINSPSTIVFSSPATLEEVAEITEGPETLAALTGHAFWGGGSIKQELGDRLARAGTILTSVYGATEFGPITPFRCSSDDPVKDWNYVTFLPEINILLRPVDEDSNLRELLILPSEKAVTAIQRYNHENPTAWATMDLWEPHPTKEGLWKHHGRMDSITVLSNGEKTNNRQIETLLLKDPSIVRVVVFGSGRFLNGVLLGPSSNLGYDPSADPERFLDQIWPTIVNANQVLPQHSVLVRQLVLVENPAKPFVMSDKGTVRKVETLSLYEDEVNAAYSRLDEGEGTLDVDLPEEGTPEAFKDYLKRLFEAISIAIPSEDAEFFDYGVDSLIAIKIRSHVVSFIKHRLDFGDTEVSGNLVYAYSSISALTSFVFNTANGGASTRDIIQKLIQKHTDGLSSARAVTITTNGDSNSVVQPKSVLLTGCTGSLGSHVLVRLLTMHDVEKVFCLVRKTDSEATIRDRLSIQFQKYGLPSELLTKKKSSIVILPADLSEPSLGLTPSDKHKLETEVTHIIHGAWRLDFNLPVERFSKTEIAGVRHLIDLALANPSLHTRFVFVSSIGSVQNYSSTEASGTVPEQSFSNPSIAGFDGYSQSKYTAERVIDVGVSQAGLDAVIIRGGQLSGSSQNGYWNPREYIPSLFKTSAAIRAIPDHFMEPRWLPVNIAGDIVTKISLNPASRGYYHLENPTSIPWSYLVKLLTTDAPKRAKPISVEPVPMHEWLRLISQASQIKNADEIPAIKLTDFFRGIGENLEAGGGETSVVLNVQRAREVAPEIDVGILSDEVLLSYWDAATK</sequence>
<reference evidence="6" key="1">
    <citation type="submission" date="2022-08" db="EMBL/GenBank/DDBJ databases">
        <authorList>
            <consortium name="DOE Joint Genome Institute"/>
            <person name="Min B."/>
            <person name="Riley R."/>
            <person name="Sierra-Patev S."/>
            <person name="Naranjo-Ortiz M."/>
            <person name="Looney B."/>
            <person name="Konkel Z."/>
            <person name="Slot J.C."/>
            <person name="Sakamoto Y."/>
            <person name="Steenwyk J.L."/>
            <person name="Rokas A."/>
            <person name="Carro J."/>
            <person name="Camarero S."/>
            <person name="Ferreira P."/>
            <person name="Molpeceres G."/>
            <person name="Ruiz-Duenas F.J."/>
            <person name="Serrano A."/>
            <person name="Henrissat B."/>
            <person name="Drula E."/>
            <person name="Hughes K.W."/>
            <person name="Mata J.L."/>
            <person name="Ishikawa N.K."/>
            <person name="Vargas-Isla R."/>
            <person name="Ushijima S."/>
            <person name="Smith C.A."/>
            <person name="Ahrendt S."/>
            <person name="Andreopoulos W."/>
            <person name="He G."/>
            <person name="Labutti K."/>
            <person name="Lipzen A."/>
            <person name="Ng V."/>
            <person name="Sandor L."/>
            <person name="Barry K."/>
            <person name="Martinez A.T."/>
            <person name="Xiao Y."/>
            <person name="Gibbons J.G."/>
            <person name="Terashima K."/>
            <person name="Hibbett D.S."/>
            <person name="Grigoriev I.V."/>
        </authorList>
    </citation>
    <scope>NUCLEOTIDE SEQUENCE</scope>
    <source>
        <strain evidence="6">TFB9207</strain>
    </source>
</reference>
<keyword evidence="2" id="KW-0597">Phosphoprotein</keyword>
<dbReference type="InterPro" id="IPR020845">
    <property type="entry name" value="AMP-binding_CS"/>
</dbReference>
<keyword evidence="7" id="KW-1185">Reference proteome</keyword>
<dbReference type="SUPFAM" id="SSF51735">
    <property type="entry name" value="NAD(P)-binding Rossmann-fold domains"/>
    <property type="match status" value="1"/>
</dbReference>
<evidence type="ECO:0000313" key="7">
    <source>
        <dbReference type="Proteomes" id="UP001163846"/>
    </source>
</evidence>
<gene>
    <name evidence="6" type="ORF">F5878DRAFT_725697</name>
</gene>
<feature type="domain" description="AMP-dependent synthetase/ligase" evidence="4">
    <location>
        <begin position="19"/>
        <end position="350"/>
    </location>
</feature>
<dbReference type="InterPro" id="IPR042099">
    <property type="entry name" value="ANL_N_sf"/>
</dbReference>
<dbReference type="InterPro" id="IPR006162">
    <property type="entry name" value="Ppantetheine_attach_site"/>
</dbReference>
<feature type="transmembrane region" description="Helical" evidence="3">
    <location>
        <begin position="225"/>
        <end position="248"/>
    </location>
</feature>
<keyword evidence="1" id="KW-0596">Phosphopantetheine</keyword>
<proteinExistence type="predicted"/>
<dbReference type="InterPro" id="IPR013120">
    <property type="entry name" value="FAR_NAD-bd"/>
</dbReference>
<keyword evidence="3" id="KW-0812">Transmembrane</keyword>
<evidence type="ECO:0000256" key="3">
    <source>
        <dbReference type="SAM" id="Phobius"/>
    </source>
</evidence>
<evidence type="ECO:0000259" key="4">
    <source>
        <dbReference type="Pfam" id="PF00501"/>
    </source>
</evidence>
<evidence type="ECO:0000256" key="1">
    <source>
        <dbReference type="ARBA" id="ARBA00022450"/>
    </source>
</evidence>
<dbReference type="InterPro" id="IPR000873">
    <property type="entry name" value="AMP-dep_synth/lig_dom"/>
</dbReference>
<dbReference type="SUPFAM" id="SSF56801">
    <property type="entry name" value="Acetyl-CoA synthetase-like"/>
    <property type="match status" value="1"/>
</dbReference>
<dbReference type="InterPro" id="IPR051414">
    <property type="entry name" value="Adenylate-forming_Reductase"/>
</dbReference>
<dbReference type="Gene3D" id="3.40.50.720">
    <property type="entry name" value="NAD(P)-binding Rossmann-like Domain"/>
    <property type="match status" value="1"/>
</dbReference>
<dbReference type="InterPro" id="IPR036291">
    <property type="entry name" value="NAD(P)-bd_dom_sf"/>
</dbReference>
<dbReference type="AlphaFoldDB" id="A0AA38P895"/>
<comment type="caution">
    <text evidence="6">The sequence shown here is derived from an EMBL/GenBank/DDBJ whole genome shotgun (WGS) entry which is preliminary data.</text>
</comment>
<dbReference type="Pfam" id="PF00501">
    <property type="entry name" value="AMP-binding"/>
    <property type="match status" value="1"/>
</dbReference>
<dbReference type="EMBL" id="MU806214">
    <property type="protein sequence ID" value="KAJ3837913.1"/>
    <property type="molecule type" value="Genomic_DNA"/>
</dbReference>
<dbReference type="Gene3D" id="3.40.50.12780">
    <property type="entry name" value="N-terminal domain of ligase-like"/>
    <property type="match status" value="1"/>
</dbReference>
<dbReference type="PANTHER" id="PTHR43439">
    <property type="entry name" value="PHENYLACETATE-COENZYME A LIGASE"/>
    <property type="match status" value="1"/>
</dbReference>
<evidence type="ECO:0000259" key="5">
    <source>
        <dbReference type="Pfam" id="PF07993"/>
    </source>
</evidence>
<name>A0AA38P895_9AGAR</name>
<accession>A0AA38P895</accession>
<evidence type="ECO:0000313" key="6">
    <source>
        <dbReference type="EMBL" id="KAJ3837913.1"/>
    </source>
</evidence>